<dbReference type="STRING" id="1137138.A0A067NK34"/>
<protein>
    <recommendedName>
        <fullName evidence="2">Methyltransferase domain-containing protein</fullName>
    </recommendedName>
</protein>
<proteinExistence type="predicted"/>
<dbReference type="Gene3D" id="3.40.50.150">
    <property type="entry name" value="Vaccinia Virus protein VP39"/>
    <property type="match status" value="1"/>
</dbReference>
<dbReference type="AlphaFoldDB" id="A0A067NK34"/>
<feature type="compositionally biased region" description="Polar residues" evidence="1">
    <location>
        <begin position="327"/>
        <end position="345"/>
    </location>
</feature>
<evidence type="ECO:0000313" key="3">
    <source>
        <dbReference type="EMBL" id="KDQ24452.1"/>
    </source>
</evidence>
<evidence type="ECO:0000259" key="2">
    <source>
        <dbReference type="Pfam" id="PF13649"/>
    </source>
</evidence>
<dbReference type="PANTHER" id="PTHR43591">
    <property type="entry name" value="METHYLTRANSFERASE"/>
    <property type="match status" value="1"/>
</dbReference>
<dbReference type="InParanoid" id="A0A067NK34"/>
<dbReference type="GO" id="GO:0008168">
    <property type="term" value="F:methyltransferase activity"/>
    <property type="evidence" value="ECO:0007669"/>
    <property type="project" value="TreeGrafter"/>
</dbReference>
<evidence type="ECO:0000313" key="4">
    <source>
        <dbReference type="Proteomes" id="UP000027073"/>
    </source>
</evidence>
<dbReference type="VEuPathDB" id="FungiDB:PLEOSDRAFT_1107382"/>
<name>A0A067NK34_PLEO1</name>
<dbReference type="Proteomes" id="UP000027073">
    <property type="component" value="Unassembled WGS sequence"/>
</dbReference>
<feature type="compositionally biased region" description="Polar residues" evidence="1">
    <location>
        <begin position="233"/>
        <end position="245"/>
    </location>
</feature>
<feature type="domain" description="Methyltransferase" evidence="2">
    <location>
        <begin position="67"/>
        <end position="165"/>
    </location>
</feature>
<dbReference type="InterPro" id="IPR029063">
    <property type="entry name" value="SAM-dependent_MTases_sf"/>
</dbReference>
<dbReference type="SUPFAM" id="SSF53335">
    <property type="entry name" value="S-adenosyl-L-methionine-dependent methyltransferases"/>
    <property type="match status" value="1"/>
</dbReference>
<feature type="compositionally biased region" description="Low complexity" evidence="1">
    <location>
        <begin position="246"/>
        <end position="263"/>
    </location>
</feature>
<dbReference type="CDD" id="cd02440">
    <property type="entry name" value="AdoMet_MTases"/>
    <property type="match status" value="1"/>
</dbReference>
<dbReference type="HOGENOM" id="CLU_029174_0_0_1"/>
<dbReference type="InterPro" id="IPR041698">
    <property type="entry name" value="Methyltransf_25"/>
</dbReference>
<dbReference type="OrthoDB" id="2013972at2759"/>
<dbReference type="PANTHER" id="PTHR43591:SF24">
    <property type="entry name" value="2-METHOXY-6-POLYPRENYL-1,4-BENZOQUINOL METHYLASE, MITOCHONDRIAL"/>
    <property type="match status" value="1"/>
</dbReference>
<organism evidence="3 4">
    <name type="scientific">Pleurotus ostreatus (strain PC15)</name>
    <name type="common">Oyster mushroom</name>
    <dbReference type="NCBI Taxonomy" id="1137138"/>
    <lineage>
        <taxon>Eukaryota</taxon>
        <taxon>Fungi</taxon>
        <taxon>Dikarya</taxon>
        <taxon>Basidiomycota</taxon>
        <taxon>Agaricomycotina</taxon>
        <taxon>Agaricomycetes</taxon>
        <taxon>Agaricomycetidae</taxon>
        <taxon>Agaricales</taxon>
        <taxon>Pleurotineae</taxon>
        <taxon>Pleurotaceae</taxon>
        <taxon>Pleurotus</taxon>
    </lineage>
</organism>
<dbReference type="Pfam" id="PF13649">
    <property type="entry name" value="Methyltransf_25"/>
    <property type="match status" value="1"/>
</dbReference>
<feature type="region of interest" description="Disordered" evidence="1">
    <location>
        <begin position="321"/>
        <end position="389"/>
    </location>
</feature>
<accession>A0A067NK34</accession>
<evidence type="ECO:0000256" key="1">
    <source>
        <dbReference type="SAM" id="MobiDB-lite"/>
    </source>
</evidence>
<gene>
    <name evidence="3" type="ORF">PLEOSDRAFT_1107382</name>
</gene>
<feature type="region of interest" description="Disordered" evidence="1">
    <location>
        <begin position="217"/>
        <end position="278"/>
    </location>
</feature>
<reference evidence="4" key="1">
    <citation type="journal article" date="2014" name="Proc. Natl. Acad. Sci. U.S.A.">
        <title>Extensive sampling of basidiomycete genomes demonstrates inadequacy of the white-rot/brown-rot paradigm for wood decay fungi.</title>
        <authorList>
            <person name="Riley R."/>
            <person name="Salamov A.A."/>
            <person name="Brown D.W."/>
            <person name="Nagy L.G."/>
            <person name="Floudas D."/>
            <person name="Held B.W."/>
            <person name="Levasseur A."/>
            <person name="Lombard V."/>
            <person name="Morin E."/>
            <person name="Otillar R."/>
            <person name="Lindquist E.A."/>
            <person name="Sun H."/>
            <person name="LaButti K.M."/>
            <person name="Schmutz J."/>
            <person name="Jabbour D."/>
            <person name="Luo H."/>
            <person name="Baker S.E."/>
            <person name="Pisabarro A.G."/>
            <person name="Walton J.D."/>
            <person name="Blanchette R.A."/>
            <person name="Henrissat B."/>
            <person name="Martin F."/>
            <person name="Cullen D."/>
            <person name="Hibbett D.S."/>
            <person name="Grigoriev I.V."/>
        </authorList>
    </citation>
    <scope>NUCLEOTIDE SEQUENCE [LARGE SCALE GENOMIC DNA]</scope>
    <source>
        <strain evidence="4">PC15</strain>
    </source>
</reference>
<dbReference type="EMBL" id="KL198011">
    <property type="protein sequence ID" value="KDQ24452.1"/>
    <property type="molecule type" value="Genomic_DNA"/>
</dbReference>
<sequence length="538" mass="60857">MAAPPMEKDVSDQLLRQRKVRRKVGEVPYPLRYTMEMLNFDIWDHMFLTSCCRKLTMHQFDVPPPMVLDLGCGGGYWAMEAARQWLGSTIIGFDYYRVQPNLSVLPSHRDLARRVQWVHGNLLDSLPFPPSHFDFVRVAGIGLGVPEDEWQFVLEDIARVMKPGGVLEIIEEDLIFPCARPPKPRLSPISFDVFPGNPITPNPYSARSSTTLLSDPWSVNVDDQPHADGSIRKQASLSTLHESPISTSPRSPFSPNPSFSFPLPDEPAPLESDPHPQDHTRLKAAWEAMLSRRFLSSQLITVLPFYLSSYFVDVQTHPSLSIPLPPNSHSTLRKNSLGRTSTHDSITIGDRFDPDSAFELSPSSKRRSSEGDHTTNSTAKKSSQRTVPSWAPMHLARTVNTIVGCKEAIWEEYDQLYRDKPSSTPILKTFRPKKSLTSPNGTLNPIHLETANPSAREEFDIAWANWENDMKDRTGMRGRIISECAWPEPEGDRPDWRVWRDNLETKLSPRVPSVKSSLNEIPELCRSMRGFVAWKPTS</sequence>
<feature type="compositionally biased region" description="Polar residues" evidence="1">
    <location>
        <begin position="374"/>
        <end position="387"/>
    </location>
</feature>